<proteinExistence type="predicted"/>
<accession>A0A0K2TWH5</accession>
<protein>
    <submittedName>
        <fullName evidence="1">Uncharacterized protein</fullName>
    </submittedName>
</protein>
<organism evidence="1">
    <name type="scientific">Lepeophtheirus salmonis</name>
    <name type="common">Salmon louse</name>
    <name type="synonym">Caligus salmonis</name>
    <dbReference type="NCBI Taxonomy" id="72036"/>
    <lineage>
        <taxon>Eukaryota</taxon>
        <taxon>Metazoa</taxon>
        <taxon>Ecdysozoa</taxon>
        <taxon>Arthropoda</taxon>
        <taxon>Crustacea</taxon>
        <taxon>Multicrustacea</taxon>
        <taxon>Hexanauplia</taxon>
        <taxon>Copepoda</taxon>
        <taxon>Siphonostomatoida</taxon>
        <taxon>Caligidae</taxon>
        <taxon>Lepeophtheirus</taxon>
    </lineage>
</organism>
<evidence type="ECO:0000313" key="1">
    <source>
        <dbReference type="EMBL" id="CDW30200.1"/>
    </source>
</evidence>
<dbReference type="EMBL" id="HACA01012839">
    <property type="protein sequence ID" value="CDW30200.1"/>
    <property type="molecule type" value="Transcribed_RNA"/>
</dbReference>
<dbReference type="AlphaFoldDB" id="A0A0K2TWH5"/>
<sequence>MNEIPFGSTSALRRSDTRCLFDSCSLIFCAILIKLKQCARKTAHVSEHSLTCQLKPSFLQKN</sequence>
<name>A0A0K2TWH5_LEPSM</name>
<reference evidence="1" key="1">
    <citation type="submission" date="2014-05" db="EMBL/GenBank/DDBJ databases">
        <authorList>
            <person name="Chronopoulou M."/>
        </authorList>
    </citation>
    <scope>NUCLEOTIDE SEQUENCE</scope>
    <source>
        <tissue evidence="1">Whole organism</tissue>
    </source>
</reference>